<dbReference type="Proteomes" id="UP000199691">
    <property type="component" value="Unassembled WGS sequence"/>
</dbReference>
<name>A0A1H0GCY4_9PSEU</name>
<feature type="compositionally biased region" description="Basic and acidic residues" evidence="1">
    <location>
        <begin position="79"/>
        <end position="93"/>
    </location>
</feature>
<evidence type="ECO:0008006" key="4">
    <source>
        <dbReference type="Google" id="ProtNLM"/>
    </source>
</evidence>
<dbReference type="AlphaFoldDB" id="A0A1H0GCY4"/>
<reference evidence="3" key="1">
    <citation type="submission" date="2016-10" db="EMBL/GenBank/DDBJ databases">
        <authorList>
            <person name="Varghese N."/>
            <person name="Submissions S."/>
        </authorList>
    </citation>
    <scope>NUCLEOTIDE SEQUENCE [LARGE SCALE GENOMIC DNA]</scope>
    <source>
        <strain evidence="3">CGMCC 4.6609</strain>
    </source>
</reference>
<evidence type="ECO:0000313" key="3">
    <source>
        <dbReference type="Proteomes" id="UP000199691"/>
    </source>
</evidence>
<dbReference type="EMBL" id="FNIX01000001">
    <property type="protein sequence ID" value="SDO04698.1"/>
    <property type="molecule type" value="Genomic_DNA"/>
</dbReference>
<keyword evidence="3" id="KW-1185">Reference proteome</keyword>
<dbReference type="SUPFAM" id="SSF53335">
    <property type="entry name" value="S-adenosyl-L-methionine-dependent methyltransferases"/>
    <property type="match status" value="1"/>
</dbReference>
<organism evidence="2 3">
    <name type="scientific">Lentzea jiangxiensis</name>
    <dbReference type="NCBI Taxonomy" id="641025"/>
    <lineage>
        <taxon>Bacteria</taxon>
        <taxon>Bacillati</taxon>
        <taxon>Actinomycetota</taxon>
        <taxon>Actinomycetes</taxon>
        <taxon>Pseudonocardiales</taxon>
        <taxon>Pseudonocardiaceae</taxon>
        <taxon>Lentzea</taxon>
    </lineage>
</organism>
<evidence type="ECO:0000256" key="1">
    <source>
        <dbReference type="SAM" id="MobiDB-lite"/>
    </source>
</evidence>
<gene>
    <name evidence="2" type="ORF">SAMN05421507_1011157</name>
</gene>
<feature type="region of interest" description="Disordered" evidence="1">
    <location>
        <begin position="59"/>
        <end position="118"/>
    </location>
</feature>
<dbReference type="Gene3D" id="3.40.50.150">
    <property type="entry name" value="Vaccinia Virus protein VP39"/>
    <property type="match status" value="1"/>
</dbReference>
<sequence length="153" mass="16218">MTPPEIAPLHDDLTFHGPLSEERAARLIRSLLPLDNAHVLDLGCGWAELLLRPLEAAPTATGTGVDLNPADTAKATAGRPRDAGGMRVGRVDGTEPGWSKARPGKGRASQRKGEAEPLPTPLQACQLFTTTRGGVVLSRVVPQLLPRRLGRGL</sequence>
<dbReference type="RefSeq" id="WP_176959573.1">
    <property type="nucleotide sequence ID" value="NZ_FNIX01000001.1"/>
</dbReference>
<proteinExistence type="predicted"/>
<protein>
    <recommendedName>
        <fullName evidence="4">Methyltransferase domain-containing protein</fullName>
    </recommendedName>
</protein>
<dbReference type="InterPro" id="IPR029063">
    <property type="entry name" value="SAM-dependent_MTases_sf"/>
</dbReference>
<evidence type="ECO:0000313" key="2">
    <source>
        <dbReference type="EMBL" id="SDO04698.1"/>
    </source>
</evidence>
<accession>A0A1H0GCY4</accession>
<dbReference type="STRING" id="641025.SAMN05421507_1011157"/>